<evidence type="ECO:0000313" key="24">
    <source>
        <dbReference type="EMBL" id="TWT93884.1"/>
    </source>
</evidence>
<dbReference type="Pfam" id="PF00512">
    <property type="entry name" value="HisKA"/>
    <property type="match status" value="1"/>
</dbReference>
<dbReference type="SUPFAM" id="SSF47384">
    <property type="entry name" value="Homodimeric domain of signal transducing histidine kinase"/>
    <property type="match status" value="1"/>
</dbReference>
<dbReference type="InterPro" id="IPR001789">
    <property type="entry name" value="Sig_transdc_resp-reg_receiver"/>
</dbReference>
<evidence type="ECO:0000256" key="12">
    <source>
        <dbReference type="ARBA" id="ARBA00023012"/>
    </source>
</evidence>
<evidence type="ECO:0000256" key="2">
    <source>
        <dbReference type="ARBA" id="ARBA00004651"/>
    </source>
</evidence>
<evidence type="ECO:0000256" key="1">
    <source>
        <dbReference type="ARBA" id="ARBA00000085"/>
    </source>
</evidence>
<feature type="coiled-coil region" evidence="18">
    <location>
        <begin position="228"/>
        <end position="255"/>
    </location>
</feature>
<evidence type="ECO:0000256" key="10">
    <source>
        <dbReference type="ARBA" id="ARBA00022840"/>
    </source>
</evidence>
<proteinExistence type="predicted"/>
<dbReference type="RefSeq" id="WP_146522686.1">
    <property type="nucleotide sequence ID" value="NZ_CP151726.1"/>
</dbReference>
<dbReference type="PANTHER" id="PTHR45339">
    <property type="entry name" value="HYBRID SIGNAL TRANSDUCTION HISTIDINE KINASE J"/>
    <property type="match status" value="1"/>
</dbReference>
<dbReference type="SUPFAM" id="SSF55874">
    <property type="entry name" value="ATPase domain of HSP90 chaperone/DNA topoisomerase II/histidine kinase"/>
    <property type="match status" value="1"/>
</dbReference>
<dbReference type="FunFam" id="1.10.287.130:FF:000002">
    <property type="entry name" value="Two-component osmosensing histidine kinase"/>
    <property type="match status" value="1"/>
</dbReference>
<comment type="subcellular location">
    <subcellularLocation>
        <location evidence="2">Cell membrane</location>
        <topology evidence="2">Multi-pass membrane protein</topology>
    </subcellularLocation>
</comment>
<keyword evidence="8" id="KW-0547">Nucleotide-binding</keyword>
<dbReference type="FunFam" id="3.30.565.10:FF:000010">
    <property type="entry name" value="Sensor histidine kinase RcsC"/>
    <property type="match status" value="1"/>
</dbReference>
<evidence type="ECO:0000256" key="15">
    <source>
        <dbReference type="ARBA" id="ARBA00068150"/>
    </source>
</evidence>
<name>A0A5C6A1Z9_9BACT</name>
<dbReference type="PANTHER" id="PTHR45339:SF1">
    <property type="entry name" value="HYBRID SIGNAL TRANSDUCTION HISTIDINE KINASE J"/>
    <property type="match status" value="1"/>
</dbReference>
<dbReference type="PROSITE" id="PS50894">
    <property type="entry name" value="HPT"/>
    <property type="match status" value="1"/>
</dbReference>
<dbReference type="SUPFAM" id="SSF47226">
    <property type="entry name" value="Histidine-containing phosphotransfer domain, HPT domain"/>
    <property type="match status" value="1"/>
</dbReference>
<keyword evidence="9 24" id="KW-0418">Kinase</keyword>
<dbReference type="Pfam" id="PF02518">
    <property type="entry name" value="HATPase_c"/>
    <property type="match status" value="1"/>
</dbReference>
<dbReference type="InterPro" id="IPR004358">
    <property type="entry name" value="Sig_transdc_His_kin-like_C"/>
</dbReference>
<dbReference type="GO" id="GO:0005886">
    <property type="term" value="C:plasma membrane"/>
    <property type="evidence" value="ECO:0007669"/>
    <property type="project" value="UniProtKB-SubCell"/>
</dbReference>
<feature type="domain" description="HPt" evidence="23">
    <location>
        <begin position="989"/>
        <end position="1086"/>
    </location>
</feature>
<feature type="modified residue" description="Phosphohistidine" evidence="16">
    <location>
        <position position="1028"/>
    </location>
</feature>
<keyword evidence="11 19" id="KW-1133">Transmembrane helix</keyword>
<gene>
    <name evidence="24" type="primary">barA_2</name>
    <name evidence="24" type="ORF">Pla52n_57120</name>
</gene>
<dbReference type="CDD" id="cd16922">
    <property type="entry name" value="HATPase_EvgS-ArcB-TorS-like"/>
    <property type="match status" value="1"/>
</dbReference>
<dbReference type="EMBL" id="SJPN01000008">
    <property type="protein sequence ID" value="TWT93884.1"/>
    <property type="molecule type" value="Genomic_DNA"/>
</dbReference>
<sequence>MTDSESESSSQVDPDACVLSGPSLRRRLLRSHLIVAVFSIVILVVALFATHWLRNRALHLARLRAPTAQASIQTLSGVQQSLAALRGWMLVGDSQFRDERHAAWNDRILPSLAKLKELSQEWTTKETRDEFQEATRALEDLRDAQWWIEDVAWMPGNEPAKYLVEKQVDPVMDDLMNAMQRIFDEEQKGNAEDSNEAKLIPLANFRFTFTRSRTTIASFLQTANDAEEREFRKQIDYAQSQLDELTDERESLSATQQGHLKTIIDEFQVYQVLCQEAINVRRSSNWNVAQHVLTEEAIPASRNATRLLKSLSDRQLRLMDREAEMVESISQWTFFALLSLIAFMAVVAWIVSQRSAARLAAPISLLATATEELAAGRFNDDIQITSNDELGQLTHSFNMMRQRLQKALNDLAKARDQAQLANQTKSEFLANMSHEIRTPMNGIIGMAELLSNTKLKSDQRDYLNMVRDSADSLLRLLNEILDFSKIEAGRLEMEHIPFPLRDTVVVTGQTLMSRASEKGLELACRIAPEIPDTLIGDPNRIRQILVNLIGNAIKFTTAGEVVVNVEPEMISDDQVRLHFMVRDTGIGIPPEKQDQVFEAFTQADSSTTREYGGTGLGLAISSELVRLMNGRIWVESEVGVGTQFHFNICLPVHDPSPQPLSIDLESLRDVAALIVDDNSTNRKILQEVLNSWNMRPVVADSGPSGLAEMHRAVYENRPFSLVLLDCMMPGMDGFEFARQVQEHEEIANCTIIMVSSGLRQGDTARCKSLGIRRYMAKPLKQSDLLNAIMEQVNRLPAQSGKRTLPTRRTFVPDDQIEPRRVLLVEDSLVNQRVALGFLEWQKHEVVVAADGLQAVEVSAKEPFDLILMDIQMPEMDGYEATRLIREREHETDTHIPIVAMTANAMKGDKEKCLQAGMDAYISKPVSAPELLRVVAEYPANVLSGRRQKENDMPIIKRNGESEPPVAQPQIPTENFKVDWVLARKSIPGNDAQFCEFVELFLNECPKLITEIETGLAADDRTRLMRGAHTLKSNAAIFQIQPVVDAAAHLEVNAATATTTELQAEIQELNVMTTNILGQFRTQLASLRSENG</sequence>
<dbReference type="SUPFAM" id="SSF158472">
    <property type="entry name" value="HAMP domain-like"/>
    <property type="match status" value="1"/>
</dbReference>
<evidence type="ECO:0000259" key="21">
    <source>
        <dbReference type="PROSITE" id="PS50110"/>
    </source>
</evidence>
<dbReference type="SMART" id="SM00387">
    <property type="entry name" value="HATPase_c"/>
    <property type="match status" value="1"/>
</dbReference>
<evidence type="ECO:0000256" key="7">
    <source>
        <dbReference type="ARBA" id="ARBA00022692"/>
    </source>
</evidence>
<accession>A0A5C6A1Z9</accession>
<evidence type="ECO:0000256" key="16">
    <source>
        <dbReference type="PROSITE-ProRule" id="PRU00110"/>
    </source>
</evidence>
<evidence type="ECO:0000256" key="4">
    <source>
        <dbReference type="ARBA" id="ARBA00022475"/>
    </source>
</evidence>
<dbReference type="GO" id="GO:0005524">
    <property type="term" value="F:ATP binding"/>
    <property type="evidence" value="ECO:0007669"/>
    <property type="project" value="UniProtKB-KW"/>
</dbReference>
<evidence type="ECO:0000256" key="18">
    <source>
        <dbReference type="SAM" id="Coils"/>
    </source>
</evidence>
<evidence type="ECO:0000256" key="14">
    <source>
        <dbReference type="ARBA" id="ARBA00064003"/>
    </source>
</evidence>
<evidence type="ECO:0000256" key="19">
    <source>
        <dbReference type="SAM" id="Phobius"/>
    </source>
</evidence>
<dbReference type="Gene3D" id="1.10.287.130">
    <property type="match status" value="1"/>
</dbReference>
<evidence type="ECO:0000259" key="23">
    <source>
        <dbReference type="PROSITE" id="PS50894"/>
    </source>
</evidence>
<organism evidence="24 25">
    <name type="scientific">Stieleria varia</name>
    <dbReference type="NCBI Taxonomy" id="2528005"/>
    <lineage>
        <taxon>Bacteria</taxon>
        <taxon>Pseudomonadati</taxon>
        <taxon>Planctomycetota</taxon>
        <taxon>Planctomycetia</taxon>
        <taxon>Pirellulales</taxon>
        <taxon>Pirellulaceae</taxon>
        <taxon>Stieleria</taxon>
    </lineage>
</organism>
<dbReference type="EC" id="2.7.13.3" evidence="3"/>
<feature type="transmembrane region" description="Helical" evidence="19">
    <location>
        <begin position="329"/>
        <end position="351"/>
    </location>
</feature>
<dbReference type="Proteomes" id="UP000320176">
    <property type="component" value="Unassembled WGS sequence"/>
</dbReference>
<evidence type="ECO:0000256" key="8">
    <source>
        <dbReference type="ARBA" id="ARBA00022741"/>
    </source>
</evidence>
<feature type="modified residue" description="4-aspartylphosphate" evidence="17">
    <location>
        <position position="725"/>
    </location>
</feature>
<feature type="transmembrane region" description="Helical" evidence="19">
    <location>
        <begin position="33"/>
        <end position="53"/>
    </location>
</feature>
<dbReference type="OrthoDB" id="9762493at2"/>
<dbReference type="InterPro" id="IPR036097">
    <property type="entry name" value="HisK_dim/P_sf"/>
</dbReference>
<dbReference type="Pfam" id="PF00072">
    <property type="entry name" value="Response_reg"/>
    <property type="match status" value="2"/>
</dbReference>
<dbReference type="InterPro" id="IPR003661">
    <property type="entry name" value="HisK_dim/P_dom"/>
</dbReference>
<keyword evidence="18" id="KW-0175">Coiled coil</keyword>
<keyword evidence="7 19" id="KW-0812">Transmembrane</keyword>
<dbReference type="CDD" id="cd00082">
    <property type="entry name" value="HisKA"/>
    <property type="match status" value="1"/>
</dbReference>
<keyword evidence="13 19" id="KW-0472">Membrane</keyword>
<evidence type="ECO:0000256" key="5">
    <source>
        <dbReference type="ARBA" id="ARBA00022553"/>
    </source>
</evidence>
<evidence type="ECO:0000256" key="6">
    <source>
        <dbReference type="ARBA" id="ARBA00022679"/>
    </source>
</evidence>
<evidence type="ECO:0000256" key="3">
    <source>
        <dbReference type="ARBA" id="ARBA00012438"/>
    </source>
</evidence>
<feature type="domain" description="Response regulatory" evidence="21">
    <location>
        <begin position="671"/>
        <end position="792"/>
    </location>
</feature>
<comment type="subunit">
    <text evidence="14">At low DSF concentrations, interacts with RpfF.</text>
</comment>
<feature type="coiled-coil region" evidence="18">
    <location>
        <begin position="397"/>
        <end position="424"/>
    </location>
</feature>
<comment type="caution">
    <text evidence="24">The sequence shown here is derived from an EMBL/GenBank/DDBJ whole genome shotgun (WGS) entry which is preliminary data.</text>
</comment>
<dbReference type="SMART" id="SM00304">
    <property type="entry name" value="HAMP"/>
    <property type="match status" value="1"/>
</dbReference>
<evidence type="ECO:0000256" key="13">
    <source>
        <dbReference type="ARBA" id="ARBA00023136"/>
    </source>
</evidence>
<dbReference type="InterPro" id="IPR011006">
    <property type="entry name" value="CheY-like_superfamily"/>
</dbReference>
<dbReference type="Gene3D" id="3.30.565.10">
    <property type="entry name" value="Histidine kinase-like ATPase, C-terminal domain"/>
    <property type="match status" value="1"/>
</dbReference>
<dbReference type="PROSITE" id="PS50110">
    <property type="entry name" value="RESPONSE_REGULATORY"/>
    <property type="match status" value="2"/>
</dbReference>
<dbReference type="GO" id="GO:0000155">
    <property type="term" value="F:phosphorelay sensor kinase activity"/>
    <property type="evidence" value="ECO:0007669"/>
    <property type="project" value="InterPro"/>
</dbReference>
<dbReference type="SUPFAM" id="SSF52172">
    <property type="entry name" value="CheY-like"/>
    <property type="match status" value="2"/>
</dbReference>
<feature type="domain" description="Histidine kinase" evidence="20">
    <location>
        <begin position="431"/>
        <end position="652"/>
    </location>
</feature>
<evidence type="ECO:0000259" key="22">
    <source>
        <dbReference type="PROSITE" id="PS50885"/>
    </source>
</evidence>
<evidence type="ECO:0000259" key="20">
    <source>
        <dbReference type="PROSITE" id="PS50109"/>
    </source>
</evidence>
<dbReference type="CDD" id="cd17546">
    <property type="entry name" value="REC_hyHK_CKI1_RcsC-like"/>
    <property type="match status" value="2"/>
</dbReference>
<feature type="domain" description="HAMP" evidence="22">
    <location>
        <begin position="357"/>
        <end position="409"/>
    </location>
</feature>
<keyword evidence="12" id="KW-0902">Two-component regulatory system</keyword>
<evidence type="ECO:0000256" key="11">
    <source>
        <dbReference type="ARBA" id="ARBA00022989"/>
    </source>
</evidence>
<evidence type="ECO:0000256" key="17">
    <source>
        <dbReference type="PROSITE-ProRule" id="PRU00169"/>
    </source>
</evidence>
<dbReference type="Gene3D" id="3.40.50.2300">
    <property type="match status" value="2"/>
</dbReference>
<dbReference type="InterPro" id="IPR036641">
    <property type="entry name" value="HPT_dom_sf"/>
</dbReference>
<dbReference type="SMART" id="SM00448">
    <property type="entry name" value="REC"/>
    <property type="match status" value="2"/>
</dbReference>
<keyword evidence="6 24" id="KW-0808">Transferase</keyword>
<evidence type="ECO:0000313" key="25">
    <source>
        <dbReference type="Proteomes" id="UP000320176"/>
    </source>
</evidence>
<dbReference type="SMART" id="SM00388">
    <property type="entry name" value="HisKA"/>
    <property type="match status" value="1"/>
</dbReference>
<keyword evidence="25" id="KW-1185">Reference proteome</keyword>
<comment type="catalytic activity">
    <reaction evidence="1">
        <text>ATP + protein L-histidine = ADP + protein N-phospho-L-histidine.</text>
        <dbReference type="EC" id="2.7.13.3"/>
    </reaction>
</comment>
<feature type="modified residue" description="4-aspartylphosphate" evidence="17">
    <location>
        <position position="869"/>
    </location>
</feature>
<dbReference type="InterPro" id="IPR003594">
    <property type="entry name" value="HATPase_dom"/>
</dbReference>
<dbReference type="InterPro" id="IPR036890">
    <property type="entry name" value="HATPase_C_sf"/>
</dbReference>
<dbReference type="PROSITE" id="PS50109">
    <property type="entry name" value="HIS_KIN"/>
    <property type="match status" value="1"/>
</dbReference>
<reference evidence="24 25" key="1">
    <citation type="submission" date="2019-02" db="EMBL/GenBank/DDBJ databases">
        <title>Deep-cultivation of Planctomycetes and their phenomic and genomic characterization uncovers novel biology.</title>
        <authorList>
            <person name="Wiegand S."/>
            <person name="Jogler M."/>
            <person name="Boedeker C."/>
            <person name="Pinto D."/>
            <person name="Vollmers J."/>
            <person name="Rivas-Marin E."/>
            <person name="Kohn T."/>
            <person name="Peeters S.H."/>
            <person name="Heuer A."/>
            <person name="Rast P."/>
            <person name="Oberbeckmann S."/>
            <person name="Bunk B."/>
            <person name="Jeske O."/>
            <person name="Meyerdierks A."/>
            <person name="Storesund J.E."/>
            <person name="Kallscheuer N."/>
            <person name="Luecker S."/>
            <person name="Lage O.M."/>
            <person name="Pohl T."/>
            <person name="Merkel B.J."/>
            <person name="Hornburger P."/>
            <person name="Mueller R.-W."/>
            <person name="Bruemmer F."/>
            <person name="Labrenz M."/>
            <person name="Spormann A.M."/>
            <person name="Op Den Camp H."/>
            <person name="Overmann J."/>
            <person name="Amann R."/>
            <person name="Jetten M.S.M."/>
            <person name="Mascher T."/>
            <person name="Medema M.H."/>
            <person name="Devos D.P."/>
            <person name="Kaster A.-K."/>
            <person name="Ovreas L."/>
            <person name="Rohde M."/>
            <person name="Galperin M.Y."/>
            <person name="Jogler C."/>
        </authorList>
    </citation>
    <scope>NUCLEOTIDE SEQUENCE [LARGE SCALE GENOMIC DNA]</scope>
    <source>
        <strain evidence="24 25">Pla52n</strain>
    </source>
</reference>
<dbReference type="Pfam" id="PF00672">
    <property type="entry name" value="HAMP"/>
    <property type="match status" value="1"/>
</dbReference>
<keyword evidence="10" id="KW-0067">ATP-binding</keyword>
<dbReference type="Gene3D" id="1.20.120.160">
    <property type="entry name" value="HPT domain"/>
    <property type="match status" value="1"/>
</dbReference>
<feature type="domain" description="Response regulatory" evidence="21">
    <location>
        <begin position="820"/>
        <end position="938"/>
    </location>
</feature>
<dbReference type="Gene3D" id="6.10.340.10">
    <property type="match status" value="1"/>
</dbReference>
<dbReference type="Pfam" id="PF01627">
    <property type="entry name" value="Hpt"/>
    <property type="match status" value="1"/>
</dbReference>
<dbReference type="PRINTS" id="PR00344">
    <property type="entry name" value="BCTRLSENSOR"/>
</dbReference>
<evidence type="ECO:0000256" key="9">
    <source>
        <dbReference type="ARBA" id="ARBA00022777"/>
    </source>
</evidence>
<protein>
    <recommendedName>
        <fullName evidence="15">Sensory/regulatory protein RpfC</fullName>
        <ecNumber evidence="3">2.7.13.3</ecNumber>
    </recommendedName>
</protein>
<dbReference type="InterPro" id="IPR003660">
    <property type="entry name" value="HAMP_dom"/>
</dbReference>
<dbReference type="InterPro" id="IPR005467">
    <property type="entry name" value="His_kinase_dom"/>
</dbReference>
<keyword evidence="5 17" id="KW-0597">Phosphoprotein</keyword>
<dbReference type="CDD" id="cd06225">
    <property type="entry name" value="HAMP"/>
    <property type="match status" value="1"/>
</dbReference>
<keyword evidence="4" id="KW-1003">Cell membrane</keyword>
<dbReference type="PROSITE" id="PS50885">
    <property type="entry name" value="HAMP"/>
    <property type="match status" value="1"/>
</dbReference>
<dbReference type="AlphaFoldDB" id="A0A5C6A1Z9"/>
<dbReference type="InterPro" id="IPR008207">
    <property type="entry name" value="Sig_transdc_His_kin_Hpt_dom"/>
</dbReference>